<proteinExistence type="predicted"/>
<evidence type="ECO:0000313" key="1">
    <source>
        <dbReference type="EMBL" id="QBR94515.1"/>
    </source>
</evidence>
<dbReference type="Proteomes" id="UP000294894">
    <property type="component" value="Chromosome"/>
</dbReference>
<dbReference type="EMBL" id="CP038267">
    <property type="protein sequence ID" value="QBR94515.1"/>
    <property type="molecule type" value="Genomic_DNA"/>
</dbReference>
<name>A0A4P7GQG4_9ACTN</name>
<protein>
    <submittedName>
        <fullName evidence="1">Uncharacterized protein</fullName>
    </submittedName>
</protein>
<gene>
    <name evidence="1" type="ORF">EXE57_13850</name>
</gene>
<accession>A0A4P7GQG4</accession>
<dbReference type="KEGG" id="noy:EXE57_13850"/>
<sequence>MPGRGRPASSH</sequence>
<reference evidence="1 2" key="1">
    <citation type="submission" date="2019-03" db="EMBL/GenBank/DDBJ databases">
        <title>Three New Species of Nocardioides, Nocardioides euryhalodurans sp. nov., Nocardioides seonyuensis sp. nov. and Nocardioides eburneoflavus sp. nov., Iolated from Soil.</title>
        <authorList>
            <person name="Roh S.G."/>
            <person name="Lee C."/>
            <person name="Kim M.-K."/>
            <person name="Kim S.B."/>
        </authorList>
    </citation>
    <scope>NUCLEOTIDE SEQUENCE [LARGE SCALE GENOMIC DNA]</scope>
    <source>
        <strain evidence="1 2">MMS17-SY117</strain>
    </source>
</reference>
<keyword evidence="2" id="KW-1185">Reference proteome</keyword>
<organism evidence="1 2">
    <name type="scientific">Nocardioides euryhalodurans</name>
    <dbReference type="NCBI Taxonomy" id="2518370"/>
    <lineage>
        <taxon>Bacteria</taxon>
        <taxon>Bacillati</taxon>
        <taxon>Actinomycetota</taxon>
        <taxon>Actinomycetes</taxon>
        <taxon>Propionibacteriales</taxon>
        <taxon>Nocardioidaceae</taxon>
        <taxon>Nocardioides</taxon>
    </lineage>
</organism>
<evidence type="ECO:0000313" key="2">
    <source>
        <dbReference type="Proteomes" id="UP000294894"/>
    </source>
</evidence>